<dbReference type="GO" id="GO:0050297">
    <property type="term" value="F:stizolobate synthase activity"/>
    <property type="evidence" value="ECO:0007669"/>
    <property type="project" value="UniProtKB-EC"/>
</dbReference>
<protein>
    <submittedName>
        <fullName evidence="8">4,5-DOPA dioxygenase extradiol</fullName>
        <ecNumber evidence="8">1.13.11.29</ecNumber>
    </submittedName>
</protein>
<dbReference type="InterPro" id="IPR014436">
    <property type="entry name" value="Extradiol_dOase_DODA"/>
</dbReference>
<dbReference type="Gene3D" id="3.40.830.10">
    <property type="entry name" value="LigB-like"/>
    <property type="match status" value="1"/>
</dbReference>
<organism evidence="8 9">
    <name type="scientific">Ramlibacter pinisoli</name>
    <dbReference type="NCBI Taxonomy" id="2682844"/>
    <lineage>
        <taxon>Bacteria</taxon>
        <taxon>Pseudomonadati</taxon>
        <taxon>Pseudomonadota</taxon>
        <taxon>Betaproteobacteria</taxon>
        <taxon>Burkholderiales</taxon>
        <taxon>Comamonadaceae</taxon>
        <taxon>Ramlibacter</taxon>
    </lineage>
</organism>
<evidence type="ECO:0000313" key="8">
    <source>
        <dbReference type="EMBL" id="MVQ32656.1"/>
    </source>
</evidence>
<comment type="similarity">
    <text evidence="2">Belongs to the DODA-type extradiol aromatic ring-opening dioxygenase family.</text>
</comment>
<dbReference type="CDD" id="cd07363">
    <property type="entry name" value="45_DOPA_Dioxygenase"/>
    <property type="match status" value="1"/>
</dbReference>
<keyword evidence="8" id="KW-0223">Dioxygenase</keyword>
<keyword evidence="5 8" id="KW-0560">Oxidoreductase</keyword>
<evidence type="ECO:0000256" key="5">
    <source>
        <dbReference type="ARBA" id="ARBA00023002"/>
    </source>
</evidence>
<feature type="signal peptide" evidence="6">
    <location>
        <begin position="1"/>
        <end position="21"/>
    </location>
</feature>
<proteinExistence type="inferred from homology"/>
<dbReference type="EMBL" id="WSEL01000009">
    <property type="protein sequence ID" value="MVQ32656.1"/>
    <property type="molecule type" value="Genomic_DNA"/>
</dbReference>
<evidence type="ECO:0000259" key="7">
    <source>
        <dbReference type="Pfam" id="PF02900"/>
    </source>
</evidence>
<dbReference type="EC" id="1.13.11.29" evidence="8"/>
<feature type="chain" id="PRO_5026865527" evidence="6">
    <location>
        <begin position="22"/>
        <end position="296"/>
    </location>
</feature>
<evidence type="ECO:0000313" key="9">
    <source>
        <dbReference type="Proteomes" id="UP000469385"/>
    </source>
</evidence>
<name>A0A6N8J363_9BURK</name>
<dbReference type="AlphaFoldDB" id="A0A6N8J363"/>
<evidence type="ECO:0000256" key="6">
    <source>
        <dbReference type="SAM" id="SignalP"/>
    </source>
</evidence>
<keyword evidence="4" id="KW-0862">Zinc</keyword>
<keyword evidence="6" id="KW-0732">Signal</keyword>
<feature type="domain" description="Extradiol ring-cleavage dioxygenase class III enzyme subunit B" evidence="7">
    <location>
        <begin position="70"/>
        <end position="271"/>
    </location>
</feature>
<evidence type="ECO:0000256" key="2">
    <source>
        <dbReference type="ARBA" id="ARBA00007581"/>
    </source>
</evidence>
<sequence length="296" mass="32091">MNRRDLLASGAAALLATGARAATALDGLAALPKTPRLPVVFVGHGSPMNVITENPWRPQWEALGRTFGAEHPRPAAILCISAHWLTDGWWVTGMQRPPTIHDFGGFPQALFDQRYPAPGAPALARDLVAAARGRRLRPDERQWGYDHGTWSVLKPMFPRADIPVLQLSLDMARPPQEHLAAGRELRALRERGVLIVGSGNVVHNLRAVQRGGAPDQAYDWAASFDAWAAPLIERADGAALAGFQARGAEAQLAHPFPDHWLPLLHAVGAVAPGERVRQFNLGFQSGSLSMRSVVWG</sequence>
<dbReference type="GO" id="GO:0008270">
    <property type="term" value="F:zinc ion binding"/>
    <property type="evidence" value="ECO:0007669"/>
    <property type="project" value="InterPro"/>
</dbReference>
<dbReference type="SUPFAM" id="SSF53213">
    <property type="entry name" value="LigB-like"/>
    <property type="match status" value="1"/>
</dbReference>
<dbReference type="PANTHER" id="PTHR30096">
    <property type="entry name" value="4,5-DOPA DIOXYGENASE EXTRADIOL-LIKE PROTEIN"/>
    <property type="match status" value="1"/>
</dbReference>
<dbReference type="PIRSF" id="PIRSF006157">
    <property type="entry name" value="Doxgns_DODA"/>
    <property type="match status" value="1"/>
</dbReference>
<dbReference type="PANTHER" id="PTHR30096:SF0">
    <property type="entry name" value="4,5-DOPA DIOXYGENASE EXTRADIOL-LIKE PROTEIN"/>
    <property type="match status" value="1"/>
</dbReference>
<dbReference type="InterPro" id="IPR004183">
    <property type="entry name" value="Xdiol_dOase_suB"/>
</dbReference>
<comment type="caution">
    <text evidence="8">The sequence shown here is derived from an EMBL/GenBank/DDBJ whole genome shotgun (WGS) entry which is preliminary data.</text>
</comment>
<evidence type="ECO:0000256" key="4">
    <source>
        <dbReference type="ARBA" id="ARBA00022833"/>
    </source>
</evidence>
<dbReference type="Pfam" id="PF02900">
    <property type="entry name" value="LigB"/>
    <property type="match status" value="1"/>
</dbReference>
<keyword evidence="3" id="KW-0479">Metal-binding</keyword>
<dbReference type="GO" id="GO:0008198">
    <property type="term" value="F:ferrous iron binding"/>
    <property type="evidence" value="ECO:0007669"/>
    <property type="project" value="InterPro"/>
</dbReference>
<keyword evidence="9" id="KW-1185">Reference proteome</keyword>
<evidence type="ECO:0000256" key="1">
    <source>
        <dbReference type="ARBA" id="ARBA00001947"/>
    </source>
</evidence>
<evidence type="ECO:0000256" key="3">
    <source>
        <dbReference type="ARBA" id="ARBA00022723"/>
    </source>
</evidence>
<dbReference type="Proteomes" id="UP000469385">
    <property type="component" value="Unassembled WGS sequence"/>
</dbReference>
<dbReference type="NCBIfam" id="NF007914">
    <property type="entry name" value="PRK10628.1"/>
    <property type="match status" value="1"/>
</dbReference>
<accession>A0A6N8J363</accession>
<comment type="cofactor">
    <cofactor evidence="1">
        <name>Zn(2+)</name>
        <dbReference type="ChEBI" id="CHEBI:29105"/>
    </cofactor>
</comment>
<dbReference type="RefSeq" id="WP_157400588.1">
    <property type="nucleotide sequence ID" value="NZ_WSEL01000009.1"/>
</dbReference>
<reference evidence="8 9" key="1">
    <citation type="submission" date="2019-12" db="EMBL/GenBank/DDBJ databases">
        <authorList>
            <person name="Huq M.A."/>
        </authorList>
    </citation>
    <scope>NUCLEOTIDE SEQUENCE [LARGE SCALE GENOMIC DNA]</scope>
    <source>
        <strain evidence="8 9">MAH-25</strain>
    </source>
</reference>
<gene>
    <name evidence="8" type="primary">ygiD</name>
    <name evidence="8" type="ORF">GON04_24585</name>
</gene>